<organism evidence="1 2">
    <name type="scientific">Mycena venus</name>
    <dbReference type="NCBI Taxonomy" id="2733690"/>
    <lineage>
        <taxon>Eukaryota</taxon>
        <taxon>Fungi</taxon>
        <taxon>Dikarya</taxon>
        <taxon>Basidiomycota</taxon>
        <taxon>Agaricomycotina</taxon>
        <taxon>Agaricomycetes</taxon>
        <taxon>Agaricomycetidae</taxon>
        <taxon>Agaricales</taxon>
        <taxon>Marasmiineae</taxon>
        <taxon>Mycenaceae</taxon>
        <taxon>Mycena</taxon>
    </lineage>
</organism>
<evidence type="ECO:0000313" key="2">
    <source>
        <dbReference type="Proteomes" id="UP000620124"/>
    </source>
</evidence>
<comment type="caution">
    <text evidence="1">The sequence shown here is derived from an EMBL/GenBank/DDBJ whole genome shotgun (WGS) entry which is preliminary data.</text>
</comment>
<sequence length="286" mass="32477">MTDSSTPRKKCIADLPYELEREIFELTARAHPEYAPQLALVAGYVQTWIEAVIYETIVLGGRCPKQDLFWRTFSSRPSDFFSKNIRNLYLASGVSHDRARSIISVCTSLSTLTCWANPLNSRKEFYALLSPSLRRLSIDASILWSPTGPNAVPDLTHPVFSRLTHLEIVNPPSWFDWSPLLDGTLPRLTHLAFGDLDEAHAASIIPFFRDALASEDLQLKILIAVSRNERFLSALQLADIVKDMRFVCLSSYHYPLNPTEYWKAVARREAEFWSRRDTVSATVSKV</sequence>
<accession>A0A8H6YDW2</accession>
<dbReference type="Proteomes" id="UP000620124">
    <property type="component" value="Unassembled WGS sequence"/>
</dbReference>
<dbReference type="AlphaFoldDB" id="A0A8H6YDW2"/>
<protein>
    <submittedName>
        <fullName evidence="1">Uncharacterized protein</fullName>
    </submittedName>
</protein>
<proteinExistence type="predicted"/>
<name>A0A8H6YDW2_9AGAR</name>
<reference evidence="1" key="1">
    <citation type="submission" date="2020-05" db="EMBL/GenBank/DDBJ databases">
        <title>Mycena genomes resolve the evolution of fungal bioluminescence.</title>
        <authorList>
            <person name="Tsai I.J."/>
        </authorList>
    </citation>
    <scope>NUCLEOTIDE SEQUENCE</scope>
    <source>
        <strain evidence="1">CCC161011</strain>
    </source>
</reference>
<evidence type="ECO:0000313" key="1">
    <source>
        <dbReference type="EMBL" id="KAF7357923.1"/>
    </source>
</evidence>
<dbReference type="OrthoDB" id="2913000at2759"/>
<keyword evidence="2" id="KW-1185">Reference proteome</keyword>
<dbReference type="EMBL" id="JACAZI010000006">
    <property type="protein sequence ID" value="KAF7357923.1"/>
    <property type="molecule type" value="Genomic_DNA"/>
</dbReference>
<dbReference type="SUPFAM" id="SSF52047">
    <property type="entry name" value="RNI-like"/>
    <property type="match status" value="1"/>
</dbReference>
<gene>
    <name evidence="1" type="ORF">MVEN_00838700</name>
</gene>